<dbReference type="GeneID" id="36526524"/>
<name>A0A2I2F5G9_ASPCN</name>
<proteinExistence type="predicted"/>
<keyword evidence="2" id="KW-1185">Reference proteome</keyword>
<evidence type="ECO:0000313" key="2">
    <source>
        <dbReference type="Proteomes" id="UP000234585"/>
    </source>
</evidence>
<reference evidence="1 2" key="1">
    <citation type="submission" date="2017-12" db="EMBL/GenBank/DDBJ databases">
        <authorList>
            <consortium name="DOE Joint Genome Institute"/>
            <person name="Haridas S."/>
            <person name="Kjaerbolling I."/>
            <person name="Vesth T.C."/>
            <person name="Frisvad J.C."/>
            <person name="Nybo J.L."/>
            <person name="Theobald S."/>
            <person name="Kuo A."/>
            <person name="Bowyer P."/>
            <person name="Matsuda Y."/>
            <person name="Mondo S."/>
            <person name="Lyhne E.K."/>
            <person name="Kogle M.E."/>
            <person name="Clum A."/>
            <person name="Lipzen A."/>
            <person name="Salamov A."/>
            <person name="Ngan C.Y."/>
            <person name="Daum C."/>
            <person name="Chiniquy J."/>
            <person name="Barry K."/>
            <person name="LaButti K."/>
            <person name="Simmons B.A."/>
            <person name="Magnuson J.K."/>
            <person name="Mortensen U.H."/>
            <person name="Larsen T.O."/>
            <person name="Grigoriev I.V."/>
            <person name="Baker S.E."/>
            <person name="Andersen M.R."/>
            <person name="Nordberg H.P."/>
            <person name="Cantor M.N."/>
            <person name="Hua S.X."/>
        </authorList>
    </citation>
    <scope>NUCLEOTIDE SEQUENCE [LARGE SCALE GENOMIC DNA]</scope>
    <source>
        <strain evidence="1 2">CBS 102.13</strain>
    </source>
</reference>
<dbReference type="AlphaFoldDB" id="A0A2I2F5G9"/>
<sequence length="71" mass="8235">MMREKDRRREKGLDGWIRREQLKVFCTHGSSQDGTGGLAGCVLAFYVKHVFGNFSSFFGREIGCERVEYRE</sequence>
<organism evidence="1 2">
    <name type="scientific">Aspergillus candidus</name>
    <dbReference type="NCBI Taxonomy" id="41067"/>
    <lineage>
        <taxon>Eukaryota</taxon>
        <taxon>Fungi</taxon>
        <taxon>Dikarya</taxon>
        <taxon>Ascomycota</taxon>
        <taxon>Pezizomycotina</taxon>
        <taxon>Eurotiomycetes</taxon>
        <taxon>Eurotiomycetidae</taxon>
        <taxon>Eurotiales</taxon>
        <taxon>Aspergillaceae</taxon>
        <taxon>Aspergillus</taxon>
        <taxon>Aspergillus subgen. Circumdati</taxon>
    </lineage>
</organism>
<gene>
    <name evidence="1" type="ORF">BDW47DRAFT_58521</name>
</gene>
<dbReference type="Proteomes" id="UP000234585">
    <property type="component" value="Unassembled WGS sequence"/>
</dbReference>
<evidence type="ECO:0000313" key="1">
    <source>
        <dbReference type="EMBL" id="PLB35867.1"/>
    </source>
</evidence>
<protein>
    <submittedName>
        <fullName evidence="1">Uncharacterized protein</fullName>
    </submittedName>
</protein>
<accession>A0A2I2F5G9</accession>
<dbReference type="EMBL" id="KZ559157">
    <property type="protein sequence ID" value="PLB35867.1"/>
    <property type="molecule type" value="Genomic_DNA"/>
</dbReference>
<dbReference type="RefSeq" id="XP_024669879.1">
    <property type="nucleotide sequence ID" value="XM_024819364.1"/>
</dbReference>